<feature type="domain" description="Carrier" evidence="4">
    <location>
        <begin position="1453"/>
        <end position="1529"/>
    </location>
</feature>
<dbReference type="InterPro" id="IPR006162">
    <property type="entry name" value="Ppantetheine_attach_site"/>
</dbReference>
<keyword evidence="6" id="KW-1185">Reference proteome</keyword>
<keyword evidence="2" id="KW-0597">Phosphoprotein</keyword>
<evidence type="ECO:0000313" key="5">
    <source>
        <dbReference type="EMBL" id="KAJ1909785.1"/>
    </source>
</evidence>
<dbReference type="SUPFAM" id="SSF47336">
    <property type="entry name" value="ACP-like"/>
    <property type="match status" value="2"/>
</dbReference>
<organism evidence="5 6">
    <name type="scientific">Tieghemiomyces parasiticus</name>
    <dbReference type="NCBI Taxonomy" id="78921"/>
    <lineage>
        <taxon>Eukaryota</taxon>
        <taxon>Fungi</taxon>
        <taxon>Fungi incertae sedis</taxon>
        <taxon>Zoopagomycota</taxon>
        <taxon>Kickxellomycotina</taxon>
        <taxon>Dimargaritomycetes</taxon>
        <taxon>Dimargaritales</taxon>
        <taxon>Dimargaritaceae</taxon>
        <taxon>Tieghemiomyces</taxon>
    </lineage>
</organism>
<dbReference type="PROSITE" id="PS50075">
    <property type="entry name" value="CARRIER"/>
    <property type="match status" value="2"/>
</dbReference>
<dbReference type="Gene3D" id="3.40.50.12780">
    <property type="entry name" value="N-terminal domain of ligase-like"/>
    <property type="match status" value="1"/>
</dbReference>
<dbReference type="GO" id="GO:0043041">
    <property type="term" value="P:amino acid activation for nonribosomal peptide biosynthetic process"/>
    <property type="evidence" value="ECO:0007669"/>
    <property type="project" value="TreeGrafter"/>
</dbReference>
<dbReference type="PANTHER" id="PTHR45527">
    <property type="entry name" value="NONRIBOSOMAL PEPTIDE SYNTHETASE"/>
    <property type="match status" value="1"/>
</dbReference>
<dbReference type="InterPro" id="IPR010071">
    <property type="entry name" value="AA_adenyl_dom"/>
</dbReference>
<sequence length="1986" mass="217905">MLSTPNALDKPLLPLPPPPPAASFVAPGDTAGVVALLDHIRRHLGHPAVVCDSVLRDLIEDAVIQLFTNVLTQVDQLTVTPSTTFFELGGDSIAVLHLTRLLTAAGWPVDGLAVYRHPSVRAFAHHCLLRLGEPRAPCTLQDTQARDGSHVRRLVLATTVLQSCDLIPFQTLLYAVYPSLFSSPVALVRVRYWSAAAALSDVTCLKQMHDEVGLVPRGRWALGLRHTALGTSEVWVALHAQHSSTMPWAMVALAFTHFMRSQGLRETAVGDWQAMELGDPSVVGHPLPLIDRKVSTRDAITHGHPALEPLSATLPWPTDPQNKLSSSYSALQVLVTALLLAAGPPARLTLHGVENTRVDLDPPLHLVSPHDLWNWIKGHGPLHGSLSGSLGSFRSVAEIDFVLHPRPSVPTITLRITPDHDRRLALVTAHPAVGDADTVPHLLTRWKVSLFSLTWTMRRAPTAALDLADIPMPWPATAAERALVSRRALTGGIPPHQVEHAHRCTSLQESFVTRLARNPAAYVVQVTFHIGDPALTLDLFEATWTATLERFPILRSRFLTDLPFPQISTLRFVLAGEPVRCAVEDWTYDTLAVQRTKHERLLADDRARGFTLQGPLTRFRLTRLSTRVHRALWTVHHALVDGWSGPLVLRHAVNVFHELTGRSHLVIEPRPDPSGPDFAVYTRCLADQDPKLARHFWTTQLTGITACPALPLIPPHDETLVGHARCDLTLQVTRPALANLARRYCVTPATVLRAAWGLLMARYHATEDLVVGTVVSGRHVPLPGIENTVGPCVNTVPLRVRPRVDQRLGEYLTAVQTTCAASIPYETSGLSEIRRWCGVSGLGELFNSLVVYQNYPDAQVLTARDDGNGTPFTDYAVHEATEYPLAAQFQDEGNSLLLTLVFSRAAVCTEAATELTRQVDTLLTGMVTAAVFAEPRLGELPWLDPARVTELTGADETIPDLPFHLTPFQLLERIAARHPHRELFASDTLTLTFTQTVTLARRLGQELRTRFHLGSGTVIGVFTENDVAGAFAMTSVGASGAAYVVADSKQPAERLDYIFRDSGCRLILTTAALRPYLPLSLANLPVLLVDPYLSLPPTTGSDTTLSPLGTPDDLAYILYTSGTTGRPKGVMVTRANVVNFAFTALRRVPFHDGISIFQPFSLGFDAAGTAIYLGMVHGSTIVFPGTDLTAAMRRCDMLTGTPSYLARLPWDNLPRLRYVAAGAEAFTARLKSQLCSRAQVFNGYGPTETTIIVLGSWITANCPITIGRPYPNTLAYIVGPDGRLLPPGVAGDLWIGGPSVTAGYLHRPELTAEKFITNPFGPGRVYKTGDRARYRPDGNIEYLGRVDHQVKVGGFRIELEEIETTLQRHPAVTGAVVLVRDDKLVGYVQTSGLDMTTVRTFLHQHLPHYMVPRHLVSVVQFTLLPSGKVDRSKLPDHTALPVSTEPTLTPADVPLPSHALIIRNLWASLLDRAPTELDGESHFFELGGDSLTALKFLAQLQAAGLRSNLPNLHAHPTLLAFAARVTPCPAGDAATVTDGSPMTGPQTLTPIQRGFFTLALPNRHHFNQSFMFRVHGLVSLAAVRRALLDLMDHHPQLRARYHQTKSGWTQSIPSGPPGESELTGWEVKVTAANQLDRTLQRIQSKFHLTRGPLMAFGLLRGPGTVTRLFLVAHHLNLDFFSWRILGEDLDARLRQRPLPPPTTPYPHWAAALNRYAQNFQADLWPRQRDDTPTADDEAPRPLWIKPGLPSRRTLHQHTLKSQLSTSLIRMACQIHRSTLANALLAGFLVAYTSLANQPVVDLQMECHGRETLDVPLDVTRTVGWFTTIFPLHFTVPPGSSFTTALDHVRSTMAAVPHNGFVYNLIEHGTGDGAIEEARQLRLRSPRAVDLSFNYFGSFDTLAKVSTGRETPCLTVDWAPERDLHNFPRHQPMLNSLNAMSQTVDGCIQIMLEYDANVHARAFIDQLLQGWLATLAAAPAGQGSGDL</sequence>
<dbReference type="PROSITE" id="PS00012">
    <property type="entry name" value="PHOSPHOPANTETHEINE"/>
    <property type="match status" value="1"/>
</dbReference>
<dbReference type="PROSITE" id="PS00455">
    <property type="entry name" value="AMP_BINDING"/>
    <property type="match status" value="1"/>
</dbReference>
<dbReference type="CDD" id="cd05930">
    <property type="entry name" value="A_NRPS"/>
    <property type="match status" value="1"/>
</dbReference>
<dbReference type="InterPro" id="IPR009081">
    <property type="entry name" value="PP-bd_ACP"/>
</dbReference>
<dbReference type="Gene3D" id="3.30.559.30">
    <property type="entry name" value="Nonribosomal peptide synthetase, condensation domain"/>
    <property type="match status" value="2"/>
</dbReference>
<dbReference type="GO" id="GO:0044550">
    <property type="term" value="P:secondary metabolite biosynthetic process"/>
    <property type="evidence" value="ECO:0007669"/>
    <property type="project" value="TreeGrafter"/>
</dbReference>
<dbReference type="InterPro" id="IPR036736">
    <property type="entry name" value="ACP-like_sf"/>
</dbReference>
<dbReference type="SMART" id="SM00823">
    <property type="entry name" value="PKS_PP"/>
    <property type="match status" value="2"/>
</dbReference>
<dbReference type="GO" id="GO:0031177">
    <property type="term" value="F:phosphopantetheine binding"/>
    <property type="evidence" value="ECO:0007669"/>
    <property type="project" value="InterPro"/>
</dbReference>
<feature type="domain" description="Carrier" evidence="4">
    <location>
        <begin position="54"/>
        <end position="131"/>
    </location>
</feature>
<keyword evidence="3" id="KW-0436">Ligase</keyword>
<dbReference type="InterPro" id="IPR045851">
    <property type="entry name" value="AMP-bd_C_sf"/>
</dbReference>
<dbReference type="InterPro" id="IPR020806">
    <property type="entry name" value="PKS_PP-bd"/>
</dbReference>
<evidence type="ECO:0000256" key="2">
    <source>
        <dbReference type="ARBA" id="ARBA00022553"/>
    </source>
</evidence>
<dbReference type="SUPFAM" id="SSF52777">
    <property type="entry name" value="CoA-dependent acyltransferases"/>
    <property type="match status" value="4"/>
</dbReference>
<dbReference type="Gene3D" id="1.10.1200.10">
    <property type="entry name" value="ACP-like"/>
    <property type="match status" value="2"/>
</dbReference>
<evidence type="ECO:0000256" key="3">
    <source>
        <dbReference type="ARBA" id="ARBA00022598"/>
    </source>
</evidence>
<evidence type="ECO:0000256" key="1">
    <source>
        <dbReference type="ARBA" id="ARBA00022450"/>
    </source>
</evidence>
<dbReference type="GO" id="GO:0005737">
    <property type="term" value="C:cytoplasm"/>
    <property type="evidence" value="ECO:0007669"/>
    <property type="project" value="TreeGrafter"/>
</dbReference>
<dbReference type="PANTHER" id="PTHR45527:SF1">
    <property type="entry name" value="FATTY ACID SYNTHASE"/>
    <property type="match status" value="1"/>
</dbReference>
<name>A0A9W8DHS0_9FUNG</name>
<dbReference type="InterPro" id="IPR001242">
    <property type="entry name" value="Condensation_dom"/>
</dbReference>
<dbReference type="InterPro" id="IPR023213">
    <property type="entry name" value="CAT-like_dom_sf"/>
</dbReference>
<dbReference type="InterPro" id="IPR042099">
    <property type="entry name" value="ANL_N_sf"/>
</dbReference>
<dbReference type="InterPro" id="IPR020845">
    <property type="entry name" value="AMP-binding_CS"/>
</dbReference>
<dbReference type="InterPro" id="IPR020459">
    <property type="entry name" value="AMP-binding"/>
</dbReference>
<evidence type="ECO:0000313" key="6">
    <source>
        <dbReference type="Proteomes" id="UP001150569"/>
    </source>
</evidence>
<dbReference type="Pfam" id="PF00501">
    <property type="entry name" value="AMP-binding"/>
    <property type="match status" value="1"/>
</dbReference>
<reference evidence="5" key="1">
    <citation type="submission" date="2022-07" db="EMBL/GenBank/DDBJ databases">
        <title>Phylogenomic reconstructions and comparative analyses of Kickxellomycotina fungi.</title>
        <authorList>
            <person name="Reynolds N.K."/>
            <person name="Stajich J.E."/>
            <person name="Barry K."/>
            <person name="Grigoriev I.V."/>
            <person name="Crous P."/>
            <person name="Smith M.E."/>
        </authorList>
    </citation>
    <scope>NUCLEOTIDE SEQUENCE</scope>
    <source>
        <strain evidence="5">RSA 861</strain>
    </source>
</reference>
<protein>
    <recommendedName>
        <fullName evidence="4">Carrier domain-containing protein</fullName>
    </recommendedName>
</protein>
<dbReference type="NCBIfam" id="TIGR01733">
    <property type="entry name" value="AA-adenyl-dom"/>
    <property type="match status" value="1"/>
</dbReference>
<dbReference type="Proteomes" id="UP001150569">
    <property type="component" value="Unassembled WGS sequence"/>
</dbReference>
<accession>A0A9W8DHS0</accession>
<dbReference type="PRINTS" id="PR00154">
    <property type="entry name" value="AMPBINDING"/>
</dbReference>
<dbReference type="SUPFAM" id="SSF56801">
    <property type="entry name" value="Acetyl-CoA synthetase-like"/>
    <property type="match status" value="1"/>
</dbReference>
<dbReference type="Gene3D" id="3.30.300.30">
    <property type="match status" value="1"/>
</dbReference>
<dbReference type="InterPro" id="IPR000873">
    <property type="entry name" value="AMP-dep_synth/lig_dom"/>
</dbReference>
<comment type="caution">
    <text evidence="5">The sequence shown here is derived from an EMBL/GenBank/DDBJ whole genome shotgun (WGS) entry which is preliminary data.</text>
</comment>
<dbReference type="OrthoDB" id="416786at2759"/>
<gene>
    <name evidence="5" type="ORF">IWQ60_010989</name>
</gene>
<proteinExistence type="predicted"/>
<evidence type="ECO:0000259" key="4">
    <source>
        <dbReference type="PROSITE" id="PS50075"/>
    </source>
</evidence>
<dbReference type="Gene3D" id="3.30.559.10">
    <property type="entry name" value="Chloramphenicol acetyltransferase-like domain"/>
    <property type="match status" value="2"/>
</dbReference>
<dbReference type="EMBL" id="JANBPT010001144">
    <property type="protein sequence ID" value="KAJ1909785.1"/>
    <property type="molecule type" value="Genomic_DNA"/>
</dbReference>
<dbReference type="GO" id="GO:0016874">
    <property type="term" value="F:ligase activity"/>
    <property type="evidence" value="ECO:0007669"/>
    <property type="project" value="UniProtKB-KW"/>
</dbReference>
<dbReference type="Pfam" id="PF00668">
    <property type="entry name" value="Condensation"/>
    <property type="match status" value="2"/>
</dbReference>
<dbReference type="Pfam" id="PF00550">
    <property type="entry name" value="PP-binding"/>
    <property type="match status" value="2"/>
</dbReference>
<keyword evidence="1" id="KW-0596">Phosphopantetheine</keyword>